<evidence type="ECO:0000256" key="5">
    <source>
        <dbReference type="PIRSR" id="PIRSR605493-1"/>
    </source>
</evidence>
<dbReference type="PANTHER" id="PTHR33254">
    <property type="entry name" value="4-HYDROXY-4-METHYL-2-OXOGLUTARATE ALDOLASE 3-RELATED"/>
    <property type="match status" value="1"/>
</dbReference>
<feature type="binding site" evidence="5">
    <location>
        <position position="127"/>
    </location>
    <ligand>
        <name>substrate</name>
    </ligand>
</feature>
<dbReference type="KEGG" id="ock:EXM22_13430"/>
<dbReference type="InterPro" id="IPR036704">
    <property type="entry name" value="RraA/RraA-like_sf"/>
</dbReference>
<comment type="cofactor">
    <cofactor evidence="1">
        <name>a divalent metal cation</name>
        <dbReference type="ChEBI" id="CHEBI:60240"/>
    </cofactor>
</comment>
<dbReference type="Proteomes" id="UP000324209">
    <property type="component" value="Chromosome"/>
</dbReference>
<dbReference type="GO" id="GO:0046872">
    <property type="term" value="F:metal ion binding"/>
    <property type="evidence" value="ECO:0007669"/>
    <property type="project" value="UniProtKB-KW"/>
</dbReference>
<dbReference type="SUPFAM" id="SSF89562">
    <property type="entry name" value="RraA-like"/>
    <property type="match status" value="1"/>
</dbReference>
<evidence type="ECO:0000256" key="1">
    <source>
        <dbReference type="ARBA" id="ARBA00001968"/>
    </source>
</evidence>
<name>A0A5C1QPK9_9SPIO</name>
<organism evidence="6 7">
    <name type="scientific">Oceanispirochaeta crateris</name>
    <dbReference type="NCBI Taxonomy" id="2518645"/>
    <lineage>
        <taxon>Bacteria</taxon>
        <taxon>Pseudomonadati</taxon>
        <taxon>Spirochaetota</taxon>
        <taxon>Spirochaetia</taxon>
        <taxon>Spirochaetales</taxon>
        <taxon>Spirochaetaceae</taxon>
        <taxon>Oceanispirochaeta</taxon>
    </lineage>
</organism>
<reference evidence="6 7" key="1">
    <citation type="submission" date="2019-02" db="EMBL/GenBank/DDBJ databases">
        <title>Complete Genome Sequence and Methylome Analysis of free living Spirochaetas.</title>
        <authorList>
            <person name="Fomenkov A."/>
            <person name="Dubinina G."/>
            <person name="Leshcheva N."/>
            <person name="Mikheeva N."/>
            <person name="Grabovich M."/>
            <person name="Vincze T."/>
            <person name="Roberts R.J."/>
        </authorList>
    </citation>
    <scope>NUCLEOTIDE SEQUENCE [LARGE SCALE GENOMIC DNA]</scope>
    <source>
        <strain evidence="6 7">K2</strain>
    </source>
</reference>
<keyword evidence="7" id="KW-1185">Reference proteome</keyword>
<dbReference type="AlphaFoldDB" id="A0A5C1QPK9"/>
<protein>
    <recommendedName>
        <fullName evidence="2">Putative 4-hydroxy-4-methyl-2-oxoglutarate aldolase</fullName>
    </recommendedName>
    <alternativeName>
        <fullName evidence="3">Regulator of ribonuclease activity homolog</fullName>
    </alternativeName>
    <alternativeName>
        <fullName evidence="4">RraA-like protein</fullName>
    </alternativeName>
</protein>
<accession>A0A5C1QPK9</accession>
<dbReference type="InterPro" id="IPR005493">
    <property type="entry name" value="RraA/RraA-like"/>
</dbReference>
<keyword evidence="5" id="KW-0460">Magnesium</keyword>
<evidence type="ECO:0000313" key="7">
    <source>
        <dbReference type="Proteomes" id="UP000324209"/>
    </source>
</evidence>
<dbReference type="PANTHER" id="PTHR33254:SF4">
    <property type="entry name" value="4-HYDROXY-4-METHYL-2-OXOGLUTARATE ALDOLASE 3-RELATED"/>
    <property type="match status" value="1"/>
</dbReference>
<gene>
    <name evidence="6" type="ORF">EXM22_13430</name>
</gene>
<evidence type="ECO:0000313" key="6">
    <source>
        <dbReference type="EMBL" id="QEN09923.1"/>
    </source>
</evidence>
<proteinExistence type="predicted"/>
<dbReference type="EMBL" id="CP036150">
    <property type="protein sequence ID" value="QEN09923.1"/>
    <property type="molecule type" value="Genomic_DNA"/>
</dbReference>
<keyword evidence="5" id="KW-0479">Metal-binding</keyword>
<sequence>METLTAAQIEGLRRFDTPTIANAIEFFGIRPRTEGAMTPEVQCFLPYGKTMIGYACTAKISAIKAPTQEQLDNSMKYYEILQKTPRPSIAVVEDIDPTPSGSFWGEVNATVHKALGCVGTITNGGVRDLNEVGPLEFGFFAKCLLVTHAYIHIEDYNCDVEFAGVKVRPGDLLAADRHGVVLIPKEIAHKLARACEKAADAEMPVLTGCRRAISEGKEVDLKELESWRTEMARLRTLEV</sequence>
<dbReference type="Pfam" id="PF03737">
    <property type="entry name" value="RraA-like"/>
    <property type="match status" value="1"/>
</dbReference>
<evidence type="ECO:0000256" key="4">
    <source>
        <dbReference type="ARBA" id="ARBA00030169"/>
    </source>
</evidence>
<feature type="binding site" evidence="5">
    <location>
        <position position="128"/>
    </location>
    <ligand>
        <name>Mg(2+)</name>
        <dbReference type="ChEBI" id="CHEBI:18420"/>
    </ligand>
</feature>
<dbReference type="Gene3D" id="3.50.30.40">
    <property type="entry name" value="Ribonuclease E inhibitor RraA/RraA-like"/>
    <property type="match status" value="1"/>
</dbReference>
<evidence type="ECO:0000256" key="2">
    <source>
        <dbReference type="ARBA" id="ARBA00016549"/>
    </source>
</evidence>
<dbReference type="CDD" id="cd16841">
    <property type="entry name" value="RraA_family"/>
    <property type="match status" value="1"/>
</dbReference>
<comment type="cofactor">
    <cofactor evidence="5">
        <name>Mg(2+)</name>
        <dbReference type="ChEBI" id="CHEBI:18420"/>
    </cofactor>
</comment>
<dbReference type="OrthoDB" id="9784786at2"/>
<evidence type="ECO:0000256" key="3">
    <source>
        <dbReference type="ARBA" id="ARBA00029596"/>
    </source>
</evidence>